<dbReference type="GO" id="GO:0006313">
    <property type="term" value="P:DNA transposition"/>
    <property type="evidence" value="ECO:0007669"/>
    <property type="project" value="InterPro"/>
</dbReference>
<feature type="compositionally biased region" description="Polar residues" evidence="4">
    <location>
        <begin position="347"/>
        <end position="357"/>
    </location>
</feature>
<evidence type="ECO:0000256" key="1">
    <source>
        <dbReference type="ARBA" id="ARBA00022578"/>
    </source>
</evidence>
<dbReference type="InterPro" id="IPR001207">
    <property type="entry name" value="Transposase_mutator"/>
</dbReference>
<keyword evidence="1" id="KW-0815">Transposition</keyword>
<feature type="region of interest" description="Disordered" evidence="4">
    <location>
        <begin position="260"/>
        <end position="281"/>
    </location>
</feature>
<dbReference type="Pfam" id="PF26130">
    <property type="entry name" value="PB1-like"/>
    <property type="match status" value="1"/>
</dbReference>
<dbReference type="Proteomes" id="UP001229421">
    <property type="component" value="Unassembled WGS sequence"/>
</dbReference>
<name>A0AAD8KE24_TARER</name>
<feature type="region of interest" description="Disordered" evidence="4">
    <location>
        <begin position="172"/>
        <end position="210"/>
    </location>
</feature>
<protein>
    <recommendedName>
        <fullName evidence="9">MULE transposase domain-containing protein</fullName>
    </recommendedName>
</protein>
<dbReference type="GO" id="GO:0004803">
    <property type="term" value="F:transposase activity"/>
    <property type="evidence" value="ECO:0007669"/>
    <property type="project" value="InterPro"/>
</dbReference>
<evidence type="ECO:0000256" key="3">
    <source>
        <dbReference type="ARBA" id="ARBA00023172"/>
    </source>
</evidence>
<dbReference type="PANTHER" id="PTHR31973">
    <property type="entry name" value="POLYPROTEIN, PUTATIVE-RELATED"/>
    <property type="match status" value="1"/>
</dbReference>
<feature type="compositionally biased region" description="Basic residues" evidence="4">
    <location>
        <begin position="271"/>
        <end position="281"/>
    </location>
</feature>
<dbReference type="Pfam" id="PF10551">
    <property type="entry name" value="MULE"/>
    <property type="match status" value="1"/>
</dbReference>
<gene>
    <name evidence="7" type="ORF">QVD17_28563</name>
</gene>
<feature type="region of interest" description="Disordered" evidence="4">
    <location>
        <begin position="343"/>
        <end position="370"/>
    </location>
</feature>
<evidence type="ECO:0000256" key="4">
    <source>
        <dbReference type="SAM" id="MobiDB-lite"/>
    </source>
</evidence>
<feature type="compositionally biased region" description="Basic residues" evidence="4">
    <location>
        <begin position="824"/>
        <end position="837"/>
    </location>
</feature>
<sequence length="964" mass="109635">MRRRLLRSRCWGNPDTFTLKFYHGGKFTMPPGRKYVKGWVSYVDMVDRDVFSMHEVNDMIGYFGYLAKDMLFINFRVPNLDLDHGLRALGNDHDVLDLFSYVAEHKTIEVYVEQGYRSLDTYEKSPFEKPKIVIEEINDIGTSNPTKSSQICRKPLAIQWLNEELNDGLYEGLNEGFNDNEASELDVDEESTHENEDDSDDGLEESDDEDFFLNEEDKIVDYEVDMEEFRAAVDVNIEDNNSLSDGDLLDFDLDLDDYDSLSEDDEPPLKKAVRKHRRQRRKGKDKVAEQFYVGHQFFNKAEIRVLVKKFATDSRRQLKIIKNDNKRFRVVCNGIKPVLESDAHLSNGKSNASGSQKQVDESNKKCTKPRKKNLMPTCPFKLHITNHNKLSCWVVKTFMKYHSCLQTRDVNLCTVSFLAREIEDIVSVNPSISIVALRELINKKYQINVSTMKVFRAKTMATHKIEGDYRVQYEILRDYCDEVLRSNPGSTVKLDVETEPSPTKSTRQFRRIYICLGALKAGFKLCGRCILGLDGCFMKGPYPGQILSAVGLDSNNGIYPVAYALVEAETQVSWTWFLEILGNDLDLYSNTNFTFISDRQKGLLPALEKVFPGAEHRFCLRHIMENMKPRCRGDLFKILVWNCAAATTVTHFKRAMKEVEKEDQGLLEWLRNIQPNHWTRSHFSCVARSDVLLNNLCEAFNKQLVGGRDKPIITCLEFIREYLMRRIVTVHKIIADSEGPLTPKIQKLFEVIKTDASQYTTQFNGKMIWNMEQHGQDEGIPENWVSDVYWLSTWKKVYDHTVEPITGMDFWTPSQCPTTIDPPKHHKPIGRPKKQRKKSNEELAEVGKDGKMSRRGNTVTCDLCKNKGHNKRSCKGQGGTNASTSKTATKASTSKTVTKESISKTATMAATTMAAATKAVATKAVATKAAKVATVASASQPTAGAKKRKRNVIASQPATCKKVP</sequence>
<proteinExistence type="predicted"/>
<feature type="domain" description="PB1-like" evidence="6">
    <location>
        <begin position="15"/>
        <end position="113"/>
    </location>
</feature>
<organism evidence="7 8">
    <name type="scientific">Tagetes erecta</name>
    <name type="common">African marigold</name>
    <dbReference type="NCBI Taxonomy" id="13708"/>
    <lineage>
        <taxon>Eukaryota</taxon>
        <taxon>Viridiplantae</taxon>
        <taxon>Streptophyta</taxon>
        <taxon>Embryophyta</taxon>
        <taxon>Tracheophyta</taxon>
        <taxon>Spermatophyta</taxon>
        <taxon>Magnoliopsida</taxon>
        <taxon>eudicotyledons</taxon>
        <taxon>Gunneridae</taxon>
        <taxon>Pentapetalae</taxon>
        <taxon>asterids</taxon>
        <taxon>campanulids</taxon>
        <taxon>Asterales</taxon>
        <taxon>Asteraceae</taxon>
        <taxon>Asteroideae</taxon>
        <taxon>Heliantheae alliance</taxon>
        <taxon>Tageteae</taxon>
        <taxon>Tagetes</taxon>
    </lineage>
</organism>
<feature type="domain" description="MULE transposase" evidence="5">
    <location>
        <begin position="531"/>
        <end position="626"/>
    </location>
</feature>
<evidence type="ECO:0000313" key="8">
    <source>
        <dbReference type="Proteomes" id="UP001229421"/>
    </source>
</evidence>
<keyword evidence="3" id="KW-0233">DNA recombination</keyword>
<dbReference type="InterPro" id="IPR018289">
    <property type="entry name" value="MULE_transposase_dom"/>
</dbReference>
<dbReference type="AlphaFoldDB" id="A0AAD8KE24"/>
<feature type="region of interest" description="Disordered" evidence="4">
    <location>
        <begin position="870"/>
        <end position="892"/>
    </location>
</feature>
<evidence type="ECO:0000256" key="2">
    <source>
        <dbReference type="ARBA" id="ARBA00023125"/>
    </source>
</evidence>
<evidence type="ECO:0008006" key="9">
    <source>
        <dbReference type="Google" id="ProtNLM"/>
    </source>
</evidence>
<feature type="compositionally biased region" description="Acidic residues" evidence="4">
    <location>
        <begin position="181"/>
        <end position="210"/>
    </location>
</feature>
<comment type="caution">
    <text evidence="7">The sequence shown here is derived from an EMBL/GenBank/DDBJ whole genome shotgun (WGS) entry which is preliminary data.</text>
</comment>
<evidence type="ECO:0000259" key="5">
    <source>
        <dbReference type="Pfam" id="PF10551"/>
    </source>
</evidence>
<dbReference type="EMBL" id="JAUHHV010000007">
    <property type="protein sequence ID" value="KAK1419396.1"/>
    <property type="molecule type" value="Genomic_DNA"/>
</dbReference>
<dbReference type="PANTHER" id="PTHR31973:SF190">
    <property type="entry name" value="MULE TRANSPOSASE DOMAIN-CONTAINING PROTEIN"/>
    <property type="match status" value="1"/>
</dbReference>
<feature type="region of interest" description="Disordered" evidence="4">
    <location>
        <begin position="816"/>
        <end position="853"/>
    </location>
</feature>
<feature type="compositionally biased region" description="Low complexity" evidence="4">
    <location>
        <begin position="882"/>
        <end position="892"/>
    </location>
</feature>
<reference evidence="7" key="1">
    <citation type="journal article" date="2023" name="bioRxiv">
        <title>Improved chromosome-level genome assembly for marigold (Tagetes erecta).</title>
        <authorList>
            <person name="Jiang F."/>
            <person name="Yuan L."/>
            <person name="Wang S."/>
            <person name="Wang H."/>
            <person name="Xu D."/>
            <person name="Wang A."/>
            <person name="Fan W."/>
        </authorList>
    </citation>
    <scope>NUCLEOTIDE SEQUENCE</scope>
    <source>
        <strain evidence="7">WSJ</strain>
        <tissue evidence="7">Leaf</tissue>
    </source>
</reference>
<feature type="region of interest" description="Disordered" evidence="4">
    <location>
        <begin position="935"/>
        <end position="964"/>
    </location>
</feature>
<feature type="compositionally biased region" description="Basic and acidic residues" evidence="4">
    <location>
        <begin position="838"/>
        <end position="852"/>
    </location>
</feature>
<evidence type="ECO:0000313" key="7">
    <source>
        <dbReference type="EMBL" id="KAK1419396.1"/>
    </source>
</evidence>
<evidence type="ECO:0000259" key="6">
    <source>
        <dbReference type="Pfam" id="PF26130"/>
    </source>
</evidence>
<dbReference type="InterPro" id="IPR058594">
    <property type="entry name" value="PB1-like_dom_pln"/>
</dbReference>
<keyword evidence="2" id="KW-0238">DNA-binding</keyword>
<dbReference type="PROSITE" id="PS01007">
    <property type="entry name" value="TRANSPOSASE_MUTATOR"/>
    <property type="match status" value="1"/>
</dbReference>
<dbReference type="GO" id="GO:0003677">
    <property type="term" value="F:DNA binding"/>
    <property type="evidence" value="ECO:0007669"/>
    <property type="project" value="UniProtKB-KW"/>
</dbReference>
<accession>A0AAD8KE24</accession>
<keyword evidence="8" id="KW-1185">Reference proteome</keyword>